<dbReference type="PANTHER" id="PTHR11224:SF10">
    <property type="entry name" value="IP09428P-RELATED"/>
    <property type="match status" value="1"/>
</dbReference>
<feature type="domain" description="CID" evidence="7">
    <location>
        <begin position="17"/>
        <end position="164"/>
    </location>
</feature>
<sequence length="650" mass="70851">MGGHEHHREGHKSSRSGGWEGFNKLKHALEGLASAKGVSQSRIGAVAKVAAHYSKFYKHVVHDIEVFVWKAEIEHRLAGLYAIDAIIRQSHAKNDPKDAYVKRFLIRMTDTIAAVKKVPEQFQPKVRHVIEEWQKRGIYTSKQIEDVGGREYLSHQDENVTPRASPGKLASLLSIIKQKKEEQGYVGEHQGQHGRPPYEGLYSGENRPSDDAGAYNHRSYDEQRSDIHHYDRRDIGGIMGDAPGVPVGSGLIRRAPDDRPSDMDDRDPKKARGSRWGPPKLDNPSINDRPAPILTSLGREGDYHPDSGRPGDASPSLLQPSHGAPPRLEEWNRNVPSSRGLGPVWPRSEGVRSPQSGNVGRLNAIPFDQSAMHRPSFPGSDDRRSPGNRVPGTSGEICRNFLAGRCTFGDRCWHIHDPQSQMGVARPEMGETKRKTVLCNNYPLGNCRFGDNCSFAHGEEERDQSARPPRLPMQADQAGSRWQAPLNARPGMEQPPRLHVSPSVGAAAPTLQTRSYGVPQAVYNEPHGDRGTRGGDSSVSFANVAAPAPSPVERQLPPSHQSGLMAPSQGYPGAYAAATSTFMTQGPSYSSGGDQGRSHVPGSAPVVLPPGSGSQSFVAAAPTPIAKVLVDDDDAETAEPEFTLEYDDDD</sequence>
<dbReference type="VEuPathDB" id="FungiDB:DD237_000134"/>
<feature type="region of interest" description="Disordered" evidence="5">
    <location>
        <begin position="521"/>
        <end position="566"/>
    </location>
</feature>
<dbReference type="PROSITE" id="PS51391">
    <property type="entry name" value="CID"/>
    <property type="match status" value="1"/>
</dbReference>
<dbReference type="Gene3D" id="1.25.40.90">
    <property type="match status" value="1"/>
</dbReference>
<dbReference type="Pfam" id="PF00642">
    <property type="entry name" value="zf-CCCH"/>
    <property type="match status" value="1"/>
</dbReference>
<evidence type="ECO:0000256" key="3">
    <source>
        <dbReference type="ARBA" id="ARBA00022833"/>
    </source>
</evidence>
<evidence type="ECO:0000256" key="5">
    <source>
        <dbReference type="SAM" id="MobiDB-lite"/>
    </source>
</evidence>
<dbReference type="Proteomes" id="UP000286097">
    <property type="component" value="Unassembled WGS sequence"/>
</dbReference>
<feature type="compositionally biased region" description="Basic and acidic residues" evidence="5">
    <location>
        <begin position="218"/>
        <end position="235"/>
    </location>
</feature>
<evidence type="ECO:0008006" key="12">
    <source>
        <dbReference type="Google" id="ProtNLM"/>
    </source>
</evidence>
<dbReference type="InterPro" id="IPR006569">
    <property type="entry name" value="CID_dom"/>
</dbReference>
<reference evidence="10 11" key="1">
    <citation type="submission" date="2018-06" db="EMBL/GenBank/DDBJ databases">
        <title>Comparative genomics of downy mildews reveals potential adaptations to biotrophy.</title>
        <authorList>
            <person name="Fletcher K."/>
            <person name="Klosterman S.J."/>
            <person name="Derevnina L."/>
            <person name="Martin F."/>
            <person name="Koike S."/>
            <person name="Reyes Chin-Wo S."/>
            <person name="Mou B."/>
            <person name="Michelmore R."/>
        </authorList>
    </citation>
    <scope>NUCLEOTIDE SEQUENCE [LARGE SCALE GENOMIC DNA]</scope>
    <source>
        <strain evidence="9 11">R13</strain>
        <strain evidence="8 10">R14</strain>
    </source>
</reference>
<dbReference type="GO" id="GO:0000209">
    <property type="term" value="P:protein polyubiquitination"/>
    <property type="evidence" value="ECO:0007669"/>
    <property type="project" value="InterPro"/>
</dbReference>
<dbReference type="SMART" id="SM00356">
    <property type="entry name" value="ZnF_C3H1"/>
    <property type="match status" value="2"/>
</dbReference>
<dbReference type="AlphaFoldDB" id="A0A3M6VM86"/>
<keyword evidence="1 4" id="KW-0479">Metal-binding</keyword>
<dbReference type="InterPro" id="IPR000571">
    <property type="entry name" value="Znf_CCCH"/>
</dbReference>
<protein>
    <recommendedName>
        <fullName evidence="12">C3H1-type domain-containing protein</fullName>
    </recommendedName>
</protein>
<feature type="domain" description="C3H1-type" evidence="6">
    <location>
        <begin position="392"/>
        <end position="419"/>
    </location>
</feature>
<accession>A0A3M6VM86</accession>
<dbReference type="InterPro" id="IPR036855">
    <property type="entry name" value="Znf_CCCH_sf"/>
</dbReference>
<dbReference type="EMBL" id="QLLG01000154">
    <property type="protein sequence ID" value="RMX68038.1"/>
    <property type="molecule type" value="Genomic_DNA"/>
</dbReference>
<feature type="region of interest" description="Disordered" evidence="5">
    <location>
        <begin position="182"/>
        <end position="395"/>
    </location>
</feature>
<dbReference type="CDD" id="cd16983">
    <property type="entry name" value="CID_SCAF8_like"/>
    <property type="match status" value="1"/>
</dbReference>
<evidence type="ECO:0000256" key="4">
    <source>
        <dbReference type="PROSITE-ProRule" id="PRU00723"/>
    </source>
</evidence>
<feature type="zinc finger region" description="C3H1-type" evidence="4">
    <location>
        <begin position="392"/>
        <end position="419"/>
    </location>
</feature>
<organism evidence="8 10">
    <name type="scientific">Peronospora effusa</name>
    <dbReference type="NCBI Taxonomy" id="542832"/>
    <lineage>
        <taxon>Eukaryota</taxon>
        <taxon>Sar</taxon>
        <taxon>Stramenopiles</taxon>
        <taxon>Oomycota</taxon>
        <taxon>Peronosporomycetes</taxon>
        <taxon>Peronosporales</taxon>
        <taxon>Peronosporaceae</taxon>
        <taxon>Peronospora</taxon>
    </lineage>
</organism>
<evidence type="ECO:0000256" key="1">
    <source>
        <dbReference type="ARBA" id="ARBA00022723"/>
    </source>
</evidence>
<feature type="domain" description="C3H1-type" evidence="6">
    <location>
        <begin position="433"/>
        <end position="460"/>
    </location>
</feature>
<dbReference type="PROSITE" id="PS50103">
    <property type="entry name" value="ZF_C3H1"/>
    <property type="match status" value="2"/>
</dbReference>
<dbReference type="STRING" id="542832.A0A3M6VM86"/>
<dbReference type="Gene3D" id="4.10.1000.10">
    <property type="entry name" value="Zinc finger, CCCH-type"/>
    <property type="match status" value="2"/>
</dbReference>
<evidence type="ECO:0000259" key="7">
    <source>
        <dbReference type="PROSITE" id="PS51391"/>
    </source>
</evidence>
<feature type="compositionally biased region" description="Basic and acidic residues" evidence="5">
    <location>
        <begin position="254"/>
        <end position="270"/>
    </location>
</feature>
<feature type="region of interest" description="Disordered" evidence="5">
    <location>
        <begin position="586"/>
        <end position="618"/>
    </location>
</feature>
<evidence type="ECO:0000313" key="10">
    <source>
        <dbReference type="Proteomes" id="UP000282087"/>
    </source>
</evidence>
<dbReference type="Pfam" id="PF14608">
    <property type="entry name" value="zf-CCCH_2"/>
    <property type="match status" value="1"/>
</dbReference>
<dbReference type="GO" id="GO:0008270">
    <property type="term" value="F:zinc ion binding"/>
    <property type="evidence" value="ECO:0007669"/>
    <property type="project" value="UniProtKB-KW"/>
</dbReference>
<evidence type="ECO:0000313" key="8">
    <source>
        <dbReference type="EMBL" id="RMX68038.1"/>
    </source>
</evidence>
<dbReference type="OrthoDB" id="79367at2759"/>
<dbReference type="SMART" id="SM00582">
    <property type="entry name" value="RPR"/>
    <property type="match status" value="1"/>
</dbReference>
<dbReference type="EMBL" id="QKXF01000082">
    <property type="protein sequence ID" value="RQM18126.1"/>
    <property type="molecule type" value="Genomic_DNA"/>
</dbReference>
<feature type="region of interest" description="Disordered" evidence="5">
    <location>
        <begin position="459"/>
        <end position="480"/>
    </location>
</feature>
<dbReference type="InterPro" id="IPR045072">
    <property type="entry name" value="MKRN-like"/>
</dbReference>
<feature type="zinc finger region" description="C3H1-type" evidence="4">
    <location>
        <begin position="433"/>
        <end position="460"/>
    </location>
</feature>
<dbReference type="Pfam" id="PF04818">
    <property type="entry name" value="CID"/>
    <property type="match status" value="1"/>
</dbReference>
<feature type="compositionally biased region" description="Acidic residues" evidence="5">
    <location>
        <begin position="631"/>
        <end position="650"/>
    </location>
</feature>
<gene>
    <name evidence="9" type="ORF">DD237_000134</name>
    <name evidence="8" type="ORF">DD238_000083</name>
</gene>
<keyword evidence="3 4" id="KW-0862">Zinc</keyword>
<dbReference type="Proteomes" id="UP000282087">
    <property type="component" value="Unassembled WGS sequence"/>
</dbReference>
<dbReference type="SUPFAM" id="SSF90229">
    <property type="entry name" value="CCCH zinc finger"/>
    <property type="match status" value="1"/>
</dbReference>
<name>A0A3M6VM86_9STRA</name>
<evidence type="ECO:0000313" key="11">
    <source>
        <dbReference type="Proteomes" id="UP000286097"/>
    </source>
</evidence>
<keyword evidence="2 4" id="KW-0863">Zinc-finger</keyword>
<dbReference type="InterPro" id="IPR008942">
    <property type="entry name" value="ENTH_VHS"/>
</dbReference>
<proteinExistence type="predicted"/>
<evidence type="ECO:0000256" key="2">
    <source>
        <dbReference type="ARBA" id="ARBA00022771"/>
    </source>
</evidence>
<comment type="caution">
    <text evidence="8">The sequence shown here is derived from an EMBL/GenBank/DDBJ whole genome shotgun (WGS) entry which is preliminary data.</text>
</comment>
<keyword evidence="10" id="KW-1185">Reference proteome</keyword>
<dbReference type="GO" id="GO:0061630">
    <property type="term" value="F:ubiquitin protein ligase activity"/>
    <property type="evidence" value="ECO:0007669"/>
    <property type="project" value="InterPro"/>
</dbReference>
<dbReference type="PANTHER" id="PTHR11224">
    <property type="entry name" value="MAKORIN-RELATED"/>
    <property type="match status" value="1"/>
</dbReference>
<feature type="region of interest" description="Disordered" evidence="5">
    <location>
        <begin position="630"/>
        <end position="650"/>
    </location>
</feature>
<feature type="compositionally biased region" description="Basic and acidic residues" evidence="5">
    <location>
        <begin position="299"/>
        <end position="309"/>
    </location>
</feature>
<evidence type="ECO:0000313" key="9">
    <source>
        <dbReference type="EMBL" id="RQM18126.1"/>
    </source>
</evidence>
<dbReference type="SUPFAM" id="SSF48464">
    <property type="entry name" value="ENTH/VHS domain"/>
    <property type="match status" value="1"/>
</dbReference>
<evidence type="ECO:0000259" key="6">
    <source>
        <dbReference type="PROSITE" id="PS50103"/>
    </source>
</evidence>